<feature type="compositionally biased region" description="Basic and acidic residues" evidence="1">
    <location>
        <begin position="188"/>
        <end position="206"/>
    </location>
</feature>
<evidence type="ECO:0000256" key="1">
    <source>
        <dbReference type="SAM" id="MobiDB-lite"/>
    </source>
</evidence>
<evidence type="ECO:0000313" key="3">
    <source>
        <dbReference type="EMBL" id="PLW22946.1"/>
    </source>
</evidence>
<keyword evidence="2" id="KW-1133">Transmembrane helix</keyword>
<sequence>MNPSSRFRRSKSKFGRLKDRHVKRTARSSDGSDDSPETNQLRNCLNTNGSGPACVNAANSLEPPSSASPSALNINPASSMGPPSSAPLAPVPNNAPNNATIKDDSVVASPAPNNVTNKNSPASASPAANTTRIASPLPTTISSKSQRLGWKIGLVVPLLVILLIIGLAIRHNLVKRRKMRQTRQEMSIPHRVDGEKDQPAEREKQNNSHGSQPNGDVQDNLQVQEILKSPVNAKPYSSQREVIGVETDHRQTSTALADESDPRCRKTKKGPRFSLRSFALRPSMDMSVFQARTDPPLDTFQLEMKNRERLSQSNMPRLLPLRPAKAMGTGRT</sequence>
<feature type="compositionally biased region" description="Low complexity" evidence="1">
    <location>
        <begin position="116"/>
        <end position="131"/>
    </location>
</feature>
<reference evidence="3 4" key="1">
    <citation type="submission" date="2017-11" db="EMBL/GenBank/DDBJ databases">
        <title>De novo assembly and phasing of dikaryotic genomes from two isolates of Puccinia coronata f. sp. avenae, the causal agent of oat crown rust.</title>
        <authorList>
            <person name="Miller M.E."/>
            <person name="Zhang Y."/>
            <person name="Omidvar V."/>
            <person name="Sperschneider J."/>
            <person name="Schwessinger B."/>
            <person name="Raley C."/>
            <person name="Palmer J.M."/>
            <person name="Garnica D."/>
            <person name="Upadhyaya N."/>
            <person name="Rathjen J."/>
            <person name="Taylor J.M."/>
            <person name="Park R.F."/>
            <person name="Dodds P.N."/>
            <person name="Hirsch C.D."/>
            <person name="Kianian S.F."/>
            <person name="Figueroa M."/>
        </authorList>
    </citation>
    <scope>NUCLEOTIDE SEQUENCE [LARGE SCALE GENOMIC DNA]</scope>
    <source>
        <strain evidence="3">12SD80</strain>
    </source>
</reference>
<feature type="region of interest" description="Disordered" evidence="1">
    <location>
        <begin position="1"/>
        <end position="131"/>
    </location>
</feature>
<feature type="transmembrane region" description="Helical" evidence="2">
    <location>
        <begin position="148"/>
        <end position="169"/>
    </location>
</feature>
<name>A0A2N5TBU6_9BASI</name>
<dbReference type="Proteomes" id="UP000235392">
    <property type="component" value="Unassembled WGS sequence"/>
</dbReference>
<dbReference type="EMBL" id="PGCI01000647">
    <property type="protein sequence ID" value="PLW22946.1"/>
    <property type="molecule type" value="Genomic_DNA"/>
</dbReference>
<feature type="compositionally biased region" description="Polar residues" evidence="1">
    <location>
        <begin position="37"/>
        <end position="50"/>
    </location>
</feature>
<feature type="compositionally biased region" description="Polar residues" evidence="1">
    <location>
        <begin position="207"/>
        <end position="217"/>
    </location>
</feature>
<feature type="region of interest" description="Disordered" evidence="1">
    <location>
        <begin position="176"/>
        <end position="217"/>
    </location>
</feature>
<feature type="region of interest" description="Disordered" evidence="1">
    <location>
        <begin position="250"/>
        <end position="269"/>
    </location>
</feature>
<proteinExistence type="predicted"/>
<evidence type="ECO:0000256" key="2">
    <source>
        <dbReference type="SAM" id="Phobius"/>
    </source>
</evidence>
<accession>A0A2N5TBU6</accession>
<feature type="compositionally biased region" description="Low complexity" evidence="1">
    <location>
        <begin position="56"/>
        <end position="99"/>
    </location>
</feature>
<feature type="compositionally biased region" description="Basic residues" evidence="1">
    <location>
        <begin position="1"/>
        <end position="26"/>
    </location>
</feature>
<organism evidence="3 4">
    <name type="scientific">Puccinia coronata f. sp. avenae</name>
    <dbReference type="NCBI Taxonomy" id="200324"/>
    <lineage>
        <taxon>Eukaryota</taxon>
        <taxon>Fungi</taxon>
        <taxon>Dikarya</taxon>
        <taxon>Basidiomycota</taxon>
        <taxon>Pucciniomycotina</taxon>
        <taxon>Pucciniomycetes</taxon>
        <taxon>Pucciniales</taxon>
        <taxon>Pucciniaceae</taxon>
        <taxon>Puccinia</taxon>
    </lineage>
</organism>
<evidence type="ECO:0000313" key="4">
    <source>
        <dbReference type="Proteomes" id="UP000235392"/>
    </source>
</evidence>
<keyword evidence="2" id="KW-0812">Transmembrane</keyword>
<dbReference type="AlphaFoldDB" id="A0A2N5TBU6"/>
<keyword evidence="2" id="KW-0472">Membrane</keyword>
<comment type="caution">
    <text evidence="3">The sequence shown here is derived from an EMBL/GenBank/DDBJ whole genome shotgun (WGS) entry which is preliminary data.</text>
</comment>
<gene>
    <name evidence="3" type="ORF">PCASD_12549</name>
</gene>
<feature type="region of interest" description="Disordered" evidence="1">
    <location>
        <begin position="308"/>
        <end position="332"/>
    </location>
</feature>
<protein>
    <submittedName>
        <fullName evidence="3">Uncharacterized protein</fullName>
    </submittedName>
</protein>